<dbReference type="Proteomes" id="UP000692954">
    <property type="component" value="Unassembled WGS sequence"/>
</dbReference>
<accession>A0A8S1LTN1</accession>
<sequence>MDGVLRHAKKWVYQSRIKQDQKNSQYKNKNFIFLMMRVI</sequence>
<protein>
    <submittedName>
        <fullName evidence="1">Uncharacterized protein</fullName>
    </submittedName>
</protein>
<evidence type="ECO:0000313" key="2">
    <source>
        <dbReference type="Proteomes" id="UP000692954"/>
    </source>
</evidence>
<comment type="caution">
    <text evidence="1">The sequence shown here is derived from an EMBL/GenBank/DDBJ whole genome shotgun (WGS) entry which is preliminary data.</text>
</comment>
<name>A0A8S1LTN1_9CILI</name>
<dbReference type="AlphaFoldDB" id="A0A8S1LTN1"/>
<dbReference type="EMBL" id="CAJJDN010000025">
    <property type="protein sequence ID" value="CAD8069455.1"/>
    <property type="molecule type" value="Genomic_DNA"/>
</dbReference>
<proteinExistence type="predicted"/>
<reference evidence="1" key="1">
    <citation type="submission" date="2021-01" db="EMBL/GenBank/DDBJ databases">
        <authorList>
            <consortium name="Genoscope - CEA"/>
            <person name="William W."/>
        </authorList>
    </citation>
    <scope>NUCLEOTIDE SEQUENCE</scope>
</reference>
<organism evidence="1 2">
    <name type="scientific">Paramecium sonneborni</name>
    <dbReference type="NCBI Taxonomy" id="65129"/>
    <lineage>
        <taxon>Eukaryota</taxon>
        <taxon>Sar</taxon>
        <taxon>Alveolata</taxon>
        <taxon>Ciliophora</taxon>
        <taxon>Intramacronucleata</taxon>
        <taxon>Oligohymenophorea</taxon>
        <taxon>Peniculida</taxon>
        <taxon>Parameciidae</taxon>
        <taxon>Paramecium</taxon>
    </lineage>
</organism>
<evidence type="ECO:0000313" key="1">
    <source>
        <dbReference type="EMBL" id="CAD8069455.1"/>
    </source>
</evidence>
<keyword evidence="2" id="KW-1185">Reference proteome</keyword>
<gene>
    <name evidence="1" type="ORF">PSON_ATCC_30995.1.T0250291</name>
</gene>